<gene>
    <name evidence="14" type="ORF">PQO03_00225</name>
</gene>
<proteinExistence type="inferred from homology"/>
<dbReference type="Pfam" id="PF01842">
    <property type="entry name" value="ACT"/>
    <property type="match status" value="1"/>
</dbReference>
<dbReference type="SUPFAM" id="SSF52283">
    <property type="entry name" value="Formate/glycerate dehydrogenase catalytic domain-like"/>
    <property type="match status" value="1"/>
</dbReference>
<dbReference type="InterPro" id="IPR006139">
    <property type="entry name" value="D-isomer_2_OHA_DH_cat_dom"/>
</dbReference>
<comment type="similarity">
    <text evidence="3">Belongs to the D-isomer specific 2-hydroxyacid dehydrogenase family.</text>
</comment>
<dbReference type="Pfam" id="PF00389">
    <property type="entry name" value="2-Hacid_dh"/>
    <property type="match status" value="1"/>
</dbReference>
<evidence type="ECO:0000256" key="3">
    <source>
        <dbReference type="ARBA" id="ARBA00005854"/>
    </source>
</evidence>
<reference evidence="14 15" key="1">
    <citation type="submission" date="2023-02" db="EMBL/GenBank/DDBJ databases">
        <title>Genome sequence of Lentisphaera profundi SAORIC-696.</title>
        <authorList>
            <person name="Kim e."/>
            <person name="Cho J.-C."/>
            <person name="Choi A."/>
            <person name="Kang I."/>
        </authorList>
    </citation>
    <scope>NUCLEOTIDE SEQUENCE [LARGE SCALE GENOMIC DNA]</scope>
    <source>
        <strain evidence="14 15">SAORIC-696</strain>
    </source>
</reference>
<organism evidence="14 15">
    <name type="scientific">Lentisphaera profundi</name>
    <dbReference type="NCBI Taxonomy" id="1658616"/>
    <lineage>
        <taxon>Bacteria</taxon>
        <taxon>Pseudomonadati</taxon>
        <taxon>Lentisphaerota</taxon>
        <taxon>Lentisphaeria</taxon>
        <taxon>Lentisphaerales</taxon>
        <taxon>Lentisphaeraceae</taxon>
        <taxon>Lentisphaera</taxon>
    </lineage>
</organism>
<dbReference type="InterPro" id="IPR029009">
    <property type="entry name" value="ASB_dom_sf"/>
</dbReference>
<evidence type="ECO:0000313" key="14">
    <source>
        <dbReference type="EMBL" id="WDE96393.1"/>
    </source>
</evidence>
<comment type="pathway">
    <text evidence="2">Amino-acid biosynthesis; L-serine biosynthesis; L-serine from 3-phospho-D-glycerate: step 1/3.</text>
</comment>
<dbReference type="CDD" id="cd12174">
    <property type="entry name" value="PGDH_like_3"/>
    <property type="match status" value="1"/>
</dbReference>
<dbReference type="EC" id="1.1.1.399" evidence="4"/>
<accession>A0ABY7VQD3</accession>
<comment type="catalytic activity">
    <reaction evidence="12">
        <text>(2R)-3-phosphoglycerate + NAD(+) = 3-phosphooxypyruvate + NADH + H(+)</text>
        <dbReference type="Rhea" id="RHEA:12641"/>
        <dbReference type="ChEBI" id="CHEBI:15378"/>
        <dbReference type="ChEBI" id="CHEBI:18110"/>
        <dbReference type="ChEBI" id="CHEBI:57540"/>
        <dbReference type="ChEBI" id="CHEBI:57945"/>
        <dbReference type="ChEBI" id="CHEBI:58272"/>
        <dbReference type="EC" id="1.1.1.95"/>
    </reaction>
</comment>
<dbReference type="Gene3D" id="3.30.70.260">
    <property type="match status" value="1"/>
</dbReference>
<dbReference type="PANTHER" id="PTHR42789">
    <property type="entry name" value="D-ISOMER SPECIFIC 2-HYDROXYACID DEHYDROGENASE FAMILY PROTEIN (AFU_ORTHOLOGUE AFUA_6G10090)"/>
    <property type="match status" value="1"/>
</dbReference>
<keyword evidence="9" id="KW-0718">Serine biosynthesis</keyword>
<dbReference type="InterPro" id="IPR045865">
    <property type="entry name" value="ACT-like_dom_sf"/>
</dbReference>
<evidence type="ECO:0000256" key="10">
    <source>
        <dbReference type="ARBA" id="ARBA00030455"/>
    </source>
</evidence>
<dbReference type="Gene3D" id="3.30.1330.90">
    <property type="entry name" value="D-3-phosphoglycerate dehydrogenase, domain 3"/>
    <property type="match status" value="1"/>
</dbReference>
<dbReference type="Gene3D" id="3.40.50.720">
    <property type="entry name" value="NAD(P)-binding Rossmann-like Domain"/>
    <property type="match status" value="2"/>
</dbReference>
<dbReference type="PROSITE" id="PS51671">
    <property type="entry name" value="ACT"/>
    <property type="match status" value="1"/>
</dbReference>
<dbReference type="Pfam" id="PF02826">
    <property type="entry name" value="2-Hacid_dh_C"/>
    <property type="match status" value="1"/>
</dbReference>
<dbReference type="SUPFAM" id="SSF51735">
    <property type="entry name" value="NAD(P)-binding Rossmann-fold domains"/>
    <property type="match status" value="1"/>
</dbReference>
<evidence type="ECO:0000256" key="12">
    <source>
        <dbReference type="ARBA" id="ARBA00048731"/>
    </source>
</evidence>
<evidence type="ECO:0000256" key="7">
    <source>
        <dbReference type="ARBA" id="ARBA00023002"/>
    </source>
</evidence>
<evidence type="ECO:0000259" key="13">
    <source>
        <dbReference type="PROSITE" id="PS51671"/>
    </source>
</evidence>
<evidence type="ECO:0000256" key="8">
    <source>
        <dbReference type="ARBA" id="ARBA00023027"/>
    </source>
</evidence>
<comment type="catalytic activity">
    <reaction evidence="11">
        <text>(R)-2-hydroxyglutarate + NAD(+) = 2-oxoglutarate + NADH + H(+)</text>
        <dbReference type="Rhea" id="RHEA:49612"/>
        <dbReference type="ChEBI" id="CHEBI:15378"/>
        <dbReference type="ChEBI" id="CHEBI:15801"/>
        <dbReference type="ChEBI" id="CHEBI:16810"/>
        <dbReference type="ChEBI" id="CHEBI:57540"/>
        <dbReference type="ChEBI" id="CHEBI:57945"/>
        <dbReference type="EC" id="1.1.1.399"/>
    </reaction>
</comment>
<evidence type="ECO:0000256" key="4">
    <source>
        <dbReference type="ARBA" id="ARBA00013001"/>
    </source>
</evidence>
<dbReference type="EC" id="1.1.1.95" evidence="5"/>
<dbReference type="EMBL" id="CP117811">
    <property type="protein sequence ID" value="WDE96393.1"/>
    <property type="molecule type" value="Genomic_DNA"/>
</dbReference>
<dbReference type="InterPro" id="IPR036291">
    <property type="entry name" value="NAD(P)-bd_dom_sf"/>
</dbReference>
<dbReference type="PROSITE" id="PS00670">
    <property type="entry name" value="D_2_HYDROXYACID_DH_2"/>
    <property type="match status" value="1"/>
</dbReference>
<evidence type="ECO:0000256" key="6">
    <source>
        <dbReference type="ARBA" id="ARBA00021582"/>
    </source>
</evidence>
<comment type="function">
    <text evidence="1">Catalyzes the reversible oxidation of 3-phospho-D-glycerate to 3-phosphonooxypyruvate, the first step of the phosphorylated L-serine biosynthesis pathway. Also catalyzes the reversible oxidation of 2-hydroxyglutarate to 2-oxoglutarate.</text>
</comment>
<evidence type="ECO:0000256" key="5">
    <source>
        <dbReference type="ARBA" id="ARBA00013143"/>
    </source>
</evidence>
<keyword evidence="7" id="KW-0560">Oxidoreductase</keyword>
<dbReference type="InterPro" id="IPR002912">
    <property type="entry name" value="ACT_dom"/>
</dbReference>
<keyword evidence="9" id="KW-0028">Amino-acid biosynthesis</keyword>
<feature type="domain" description="ACT" evidence="13">
    <location>
        <begin position="450"/>
        <end position="522"/>
    </location>
</feature>
<dbReference type="RefSeq" id="WP_274150459.1">
    <property type="nucleotide sequence ID" value="NZ_CP117811.1"/>
</dbReference>
<dbReference type="PANTHER" id="PTHR42789:SF1">
    <property type="entry name" value="D-ISOMER SPECIFIC 2-HYDROXYACID DEHYDROGENASE FAMILY PROTEIN (AFU_ORTHOLOGUE AFUA_6G10090)"/>
    <property type="match status" value="1"/>
</dbReference>
<sequence length="522" mass="56526">MSQKVLIPTKLSTAAKDILENNGFNVVQEAGVDLVELAKTHSDAEGMIVRSEKLTPEVIDLFPNLKVIVRAGAGYNTIDIQYARSKDITVMNTPGANSNAVAEEAVGMMISCARFFIEGDRSTRAGEWKKAQLQGFELTGKTIGIAGFGNIGQLLAKRLSGFDVKLLVFDPFVSEDKLAEYGAKNVSLEELFAGSDFISLHMPATKETANIVSTKLLTSMKDGAVLVNCARYEILDEAALREVKKTKTIYYANDVYPKDAAGDKTIADVSDIMLPHLGASSLEANTNAAVMAANQVSNYLGKGISVFAVNKVLPDGLAPEYQELAYSVAKVAKAWMGDSQPYEINISLYGELKQYDKFLVPAIIAGASANDKIVNAEKAADILESHGIKLDVREADDSKKYGESITVDLIKTNGSKLERLSVRGTVVEGNIIISRIDSFDKLYYAADGFSTVFIYNDRPGVLADITQILASEGINIEDLRSPHNSEKQRSIAIVKTNSSVSNDVIDKINAKINGEVAFQVKL</sequence>
<dbReference type="InterPro" id="IPR029753">
    <property type="entry name" value="D-isomer_DH_CS"/>
</dbReference>
<dbReference type="SUPFAM" id="SSF143548">
    <property type="entry name" value="Serine metabolism enzymes domain"/>
    <property type="match status" value="1"/>
</dbReference>
<dbReference type="Proteomes" id="UP001214250">
    <property type="component" value="Chromosome 1"/>
</dbReference>
<evidence type="ECO:0000313" key="15">
    <source>
        <dbReference type="Proteomes" id="UP001214250"/>
    </source>
</evidence>
<name>A0ABY7VQD3_9BACT</name>
<dbReference type="InterPro" id="IPR050857">
    <property type="entry name" value="D-2-hydroxyacid_DH"/>
</dbReference>
<evidence type="ECO:0000256" key="2">
    <source>
        <dbReference type="ARBA" id="ARBA00005216"/>
    </source>
</evidence>
<evidence type="ECO:0000256" key="1">
    <source>
        <dbReference type="ARBA" id="ARBA00003800"/>
    </source>
</evidence>
<keyword evidence="15" id="KW-1185">Reference proteome</keyword>
<protein>
    <recommendedName>
        <fullName evidence="6">D-3-phosphoglycerate dehydrogenase</fullName>
        <ecNumber evidence="4">1.1.1.399</ecNumber>
        <ecNumber evidence="5">1.1.1.95</ecNumber>
    </recommendedName>
    <alternativeName>
        <fullName evidence="10">2-oxoglutarate reductase</fullName>
    </alternativeName>
</protein>
<evidence type="ECO:0000256" key="9">
    <source>
        <dbReference type="ARBA" id="ARBA00023299"/>
    </source>
</evidence>
<dbReference type="InterPro" id="IPR006140">
    <property type="entry name" value="D-isomer_DH_NAD-bd"/>
</dbReference>
<dbReference type="SUPFAM" id="SSF55021">
    <property type="entry name" value="ACT-like"/>
    <property type="match status" value="1"/>
</dbReference>
<evidence type="ECO:0000256" key="11">
    <source>
        <dbReference type="ARBA" id="ARBA00048126"/>
    </source>
</evidence>
<keyword evidence="8" id="KW-0520">NAD</keyword>